<dbReference type="PANTHER" id="PTHR37950:SF1">
    <property type="entry name" value="4-HYDROXYPHENYLACETATE CATABOLISM PROTEIN"/>
    <property type="match status" value="1"/>
</dbReference>
<protein>
    <submittedName>
        <fullName evidence="1">5-carboxymethyl-2-hydroxymuconate isomerase</fullName>
    </submittedName>
</protein>
<sequence>MPHLVLEFSQGLEEKHDFHAVCEKLFAVLSEHAEFDAPALKIRANPVTYFRIGTEPQTFVHATLLLMQGRDEATRAELNATVLDVLTVAMPEVGSITVQEVELNRASYAKRLA</sequence>
<dbReference type="EMBL" id="FXTE01000008">
    <property type="protein sequence ID" value="SMO76880.1"/>
    <property type="molecule type" value="Genomic_DNA"/>
</dbReference>
<organism evidence="1 2">
    <name type="scientific">Ruegeria faecimaris</name>
    <dbReference type="NCBI Taxonomy" id="686389"/>
    <lineage>
        <taxon>Bacteria</taxon>
        <taxon>Pseudomonadati</taxon>
        <taxon>Pseudomonadota</taxon>
        <taxon>Alphaproteobacteria</taxon>
        <taxon>Rhodobacterales</taxon>
        <taxon>Roseobacteraceae</taxon>
        <taxon>Ruegeria</taxon>
    </lineage>
</organism>
<gene>
    <name evidence="1" type="ORF">SAMN06265380_10870</name>
</gene>
<evidence type="ECO:0000313" key="2">
    <source>
        <dbReference type="Proteomes" id="UP000319555"/>
    </source>
</evidence>
<dbReference type="OrthoDB" id="9814215at2"/>
<dbReference type="PANTHER" id="PTHR37950">
    <property type="entry name" value="4-HYDROXYPHENYLACETATE CATABOLISM PROTEIN"/>
    <property type="match status" value="1"/>
</dbReference>
<dbReference type="InterPro" id="IPR014347">
    <property type="entry name" value="Tautomerase/MIF_sf"/>
</dbReference>
<dbReference type="Pfam" id="PF02962">
    <property type="entry name" value="CHMI"/>
    <property type="match status" value="1"/>
</dbReference>
<dbReference type="RefSeq" id="WP_142638071.1">
    <property type="nucleotide sequence ID" value="NZ_CANMDC010000008.1"/>
</dbReference>
<dbReference type="Gene3D" id="3.30.429.10">
    <property type="entry name" value="Macrophage Migration Inhibitory Factor"/>
    <property type="match status" value="1"/>
</dbReference>
<reference evidence="1 2" key="1">
    <citation type="submission" date="2017-05" db="EMBL/GenBank/DDBJ databases">
        <authorList>
            <person name="Varghese N."/>
            <person name="Submissions S."/>
        </authorList>
    </citation>
    <scope>NUCLEOTIDE SEQUENCE [LARGE SCALE GENOMIC DNA]</scope>
    <source>
        <strain evidence="1 2">DSM 28009</strain>
    </source>
</reference>
<dbReference type="InterPro" id="IPR004220">
    <property type="entry name" value="5-COMe_2-OHmuconate_Isoase"/>
</dbReference>
<keyword evidence="1" id="KW-0413">Isomerase</keyword>
<name>A0A521E189_9RHOB</name>
<proteinExistence type="predicted"/>
<dbReference type="SUPFAM" id="SSF55331">
    <property type="entry name" value="Tautomerase/MIF"/>
    <property type="match status" value="1"/>
</dbReference>
<dbReference type="Proteomes" id="UP000319555">
    <property type="component" value="Unassembled WGS sequence"/>
</dbReference>
<keyword evidence="2" id="KW-1185">Reference proteome</keyword>
<dbReference type="GO" id="GO:0008704">
    <property type="term" value="F:5-carboxymethyl-2-hydroxymuconate delta-isomerase activity"/>
    <property type="evidence" value="ECO:0007669"/>
    <property type="project" value="InterPro"/>
</dbReference>
<evidence type="ECO:0000313" key="1">
    <source>
        <dbReference type="EMBL" id="SMO76880.1"/>
    </source>
</evidence>
<accession>A0A521E189</accession>
<dbReference type="AlphaFoldDB" id="A0A521E189"/>